<dbReference type="EMBL" id="KV878586">
    <property type="protein sequence ID" value="OJJ59250.1"/>
    <property type="molecule type" value="Genomic_DNA"/>
</dbReference>
<organism evidence="2 3">
    <name type="scientific">Aspergillus sydowii CBS 593.65</name>
    <dbReference type="NCBI Taxonomy" id="1036612"/>
    <lineage>
        <taxon>Eukaryota</taxon>
        <taxon>Fungi</taxon>
        <taxon>Dikarya</taxon>
        <taxon>Ascomycota</taxon>
        <taxon>Pezizomycotina</taxon>
        <taxon>Eurotiomycetes</taxon>
        <taxon>Eurotiomycetidae</taxon>
        <taxon>Eurotiales</taxon>
        <taxon>Aspergillaceae</taxon>
        <taxon>Aspergillus</taxon>
        <taxon>Aspergillus subgen. Nidulantes</taxon>
    </lineage>
</organism>
<dbReference type="InterPro" id="IPR036282">
    <property type="entry name" value="Glutathione-S-Trfase_C_sf"/>
</dbReference>
<dbReference type="InterPro" id="IPR054416">
    <property type="entry name" value="GST_UstS-like_C"/>
</dbReference>
<dbReference type="GeneID" id="63763167"/>
<keyword evidence="3" id="KW-1185">Reference proteome</keyword>
<evidence type="ECO:0000313" key="3">
    <source>
        <dbReference type="Proteomes" id="UP000184356"/>
    </source>
</evidence>
<protein>
    <recommendedName>
        <fullName evidence="1">GST N-terminal domain-containing protein</fullName>
    </recommendedName>
</protein>
<accession>A0A1L9TIK4</accession>
<name>A0A1L9TIK4_9EURO</name>
<dbReference type="VEuPathDB" id="FungiDB:ASPSYDRAFT_45677"/>
<dbReference type="SUPFAM" id="SSF47616">
    <property type="entry name" value="GST C-terminal domain-like"/>
    <property type="match status" value="1"/>
</dbReference>
<dbReference type="Pfam" id="PF13409">
    <property type="entry name" value="GST_N_2"/>
    <property type="match status" value="1"/>
</dbReference>
<dbReference type="Gene3D" id="3.40.30.10">
    <property type="entry name" value="Glutaredoxin"/>
    <property type="match status" value="1"/>
</dbReference>
<dbReference type="OrthoDB" id="4951845at2759"/>
<dbReference type="SUPFAM" id="SSF52833">
    <property type="entry name" value="Thioredoxin-like"/>
    <property type="match status" value="1"/>
</dbReference>
<dbReference type="RefSeq" id="XP_040703056.1">
    <property type="nucleotide sequence ID" value="XM_040847094.1"/>
</dbReference>
<dbReference type="InterPro" id="IPR036249">
    <property type="entry name" value="Thioredoxin-like_sf"/>
</dbReference>
<reference evidence="3" key="1">
    <citation type="journal article" date="2017" name="Genome Biol.">
        <title>Comparative genomics reveals high biological diversity and specific adaptations in the industrially and medically important fungal genus Aspergillus.</title>
        <authorList>
            <person name="de Vries R.P."/>
            <person name="Riley R."/>
            <person name="Wiebenga A."/>
            <person name="Aguilar-Osorio G."/>
            <person name="Amillis S."/>
            <person name="Uchima C.A."/>
            <person name="Anderluh G."/>
            <person name="Asadollahi M."/>
            <person name="Askin M."/>
            <person name="Barry K."/>
            <person name="Battaglia E."/>
            <person name="Bayram O."/>
            <person name="Benocci T."/>
            <person name="Braus-Stromeyer S.A."/>
            <person name="Caldana C."/>
            <person name="Canovas D."/>
            <person name="Cerqueira G.C."/>
            <person name="Chen F."/>
            <person name="Chen W."/>
            <person name="Choi C."/>
            <person name="Clum A."/>
            <person name="Dos Santos R.A."/>
            <person name="Damasio A.R."/>
            <person name="Diallinas G."/>
            <person name="Emri T."/>
            <person name="Fekete E."/>
            <person name="Flipphi M."/>
            <person name="Freyberg S."/>
            <person name="Gallo A."/>
            <person name="Gournas C."/>
            <person name="Habgood R."/>
            <person name="Hainaut M."/>
            <person name="Harispe M.L."/>
            <person name="Henrissat B."/>
            <person name="Hilden K.S."/>
            <person name="Hope R."/>
            <person name="Hossain A."/>
            <person name="Karabika E."/>
            <person name="Karaffa L."/>
            <person name="Karanyi Z."/>
            <person name="Krasevec N."/>
            <person name="Kuo A."/>
            <person name="Kusch H."/>
            <person name="LaButti K."/>
            <person name="Lagendijk E.L."/>
            <person name="Lapidus A."/>
            <person name="Levasseur A."/>
            <person name="Lindquist E."/>
            <person name="Lipzen A."/>
            <person name="Logrieco A.F."/>
            <person name="MacCabe A."/>
            <person name="Maekelae M.R."/>
            <person name="Malavazi I."/>
            <person name="Melin P."/>
            <person name="Meyer V."/>
            <person name="Mielnichuk N."/>
            <person name="Miskei M."/>
            <person name="Molnar A.P."/>
            <person name="Mule G."/>
            <person name="Ngan C.Y."/>
            <person name="Orejas M."/>
            <person name="Orosz E."/>
            <person name="Ouedraogo J.P."/>
            <person name="Overkamp K.M."/>
            <person name="Park H.-S."/>
            <person name="Perrone G."/>
            <person name="Piumi F."/>
            <person name="Punt P.J."/>
            <person name="Ram A.F."/>
            <person name="Ramon A."/>
            <person name="Rauscher S."/>
            <person name="Record E."/>
            <person name="Riano-Pachon D.M."/>
            <person name="Robert V."/>
            <person name="Roehrig J."/>
            <person name="Ruller R."/>
            <person name="Salamov A."/>
            <person name="Salih N.S."/>
            <person name="Samson R.A."/>
            <person name="Sandor E."/>
            <person name="Sanguinetti M."/>
            <person name="Schuetze T."/>
            <person name="Sepcic K."/>
            <person name="Shelest E."/>
            <person name="Sherlock G."/>
            <person name="Sophianopoulou V."/>
            <person name="Squina F.M."/>
            <person name="Sun H."/>
            <person name="Susca A."/>
            <person name="Todd R.B."/>
            <person name="Tsang A."/>
            <person name="Unkles S.E."/>
            <person name="van de Wiele N."/>
            <person name="van Rossen-Uffink D."/>
            <person name="Oliveira J.V."/>
            <person name="Vesth T.C."/>
            <person name="Visser J."/>
            <person name="Yu J.-H."/>
            <person name="Zhou M."/>
            <person name="Andersen M.R."/>
            <person name="Archer D.B."/>
            <person name="Baker S.E."/>
            <person name="Benoit I."/>
            <person name="Brakhage A.A."/>
            <person name="Braus G.H."/>
            <person name="Fischer R."/>
            <person name="Frisvad J.C."/>
            <person name="Goldman G.H."/>
            <person name="Houbraken J."/>
            <person name="Oakley B."/>
            <person name="Pocsi I."/>
            <person name="Scazzocchio C."/>
            <person name="Seiboth B."/>
            <person name="vanKuyk P.A."/>
            <person name="Wortman J."/>
            <person name="Dyer P.S."/>
            <person name="Grigoriev I.V."/>
        </authorList>
    </citation>
    <scope>NUCLEOTIDE SEQUENCE [LARGE SCALE GENOMIC DNA]</scope>
    <source>
        <strain evidence="3">CBS 593.65</strain>
    </source>
</reference>
<evidence type="ECO:0000313" key="2">
    <source>
        <dbReference type="EMBL" id="OJJ59250.1"/>
    </source>
</evidence>
<dbReference type="STRING" id="1036612.A0A1L9TIK4"/>
<proteinExistence type="predicted"/>
<dbReference type="Pfam" id="PF22041">
    <property type="entry name" value="GST_C_7"/>
    <property type="match status" value="1"/>
</dbReference>
<dbReference type="AlphaFoldDB" id="A0A1L9TIK4"/>
<dbReference type="Proteomes" id="UP000184356">
    <property type="component" value="Unassembled WGS sequence"/>
</dbReference>
<feature type="domain" description="GST N-terminal" evidence="1">
    <location>
        <begin position="13"/>
        <end position="102"/>
    </location>
</feature>
<evidence type="ECO:0000259" key="1">
    <source>
        <dbReference type="PROSITE" id="PS50404"/>
    </source>
</evidence>
<sequence>MTALPEPEIVLYDLACTKNICFSPVVWRIRLMLNYKRIPYRTIFLEFPDIEPTLQELGIPAAATESTIKYTVPTIHHIPTNKYITESAQIAEFLESTYPTPPVPLTSALGREIESKSRAVIGTVFGKSVMAREVNILSPRAGEYFRKTRETKIGRSRLEDLLLDEDETWHAADGNVRAVDNLMQRDKADRPFLLGDRPSYTDFFIAGALQSARVVDEGVFQRISKYDGFRQIYEACLPYMEKKD</sequence>
<dbReference type="Gene3D" id="1.20.1050.10">
    <property type="match status" value="1"/>
</dbReference>
<dbReference type="InterPro" id="IPR004045">
    <property type="entry name" value="Glutathione_S-Trfase_N"/>
</dbReference>
<gene>
    <name evidence="2" type="ORF">ASPSYDRAFT_45677</name>
</gene>
<dbReference type="PROSITE" id="PS50404">
    <property type="entry name" value="GST_NTER"/>
    <property type="match status" value="1"/>
</dbReference>